<reference evidence="1 2" key="1">
    <citation type="submission" date="2017-05" db="EMBL/GenBank/DDBJ databases">
        <title>Genome Analysis of Maritalea myrionectae HL2708#5.</title>
        <authorList>
            <consortium name="Cotde Inc.-PKNU"/>
            <person name="Jang D."/>
            <person name="Oh H.-M."/>
        </authorList>
    </citation>
    <scope>NUCLEOTIDE SEQUENCE [LARGE SCALE GENOMIC DNA]</scope>
    <source>
        <strain evidence="1 2">HL2708#5</strain>
    </source>
</reference>
<dbReference type="EMBL" id="CP021330">
    <property type="protein sequence ID" value="AVX04347.1"/>
    <property type="molecule type" value="Genomic_DNA"/>
</dbReference>
<evidence type="ECO:0000313" key="1">
    <source>
        <dbReference type="EMBL" id="AVX04347.1"/>
    </source>
</evidence>
<protein>
    <submittedName>
        <fullName evidence="1">Uncharacterized protein</fullName>
    </submittedName>
</protein>
<evidence type="ECO:0000313" key="2">
    <source>
        <dbReference type="Proteomes" id="UP000258927"/>
    </source>
</evidence>
<dbReference type="AlphaFoldDB" id="A0A2R4ME80"/>
<sequence length="60" mass="6951">MRKDDKPLTTEQVHDLFHQASELLGGKVVETQDVELLLASARCDLERYQRALLILTEKRE</sequence>
<accession>A0A2R4ME80</accession>
<gene>
    <name evidence="1" type="ORF">MXMO3_01822</name>
</gene>
<keyword evidence="2" id="KW-1185">Reference proteome</keyword>
<proteinExistence type="predicted"/>
<organism evidence="1 2">
    <name type="scientific">Maritalea myrionectae</name>
    <dbReference type="NCBI Taxonomy" id="454601"/>
    <lineage>
        <taxon>Bacteria</taxon>
        <taxon>Pseudomonadati</taxon>
        <taxon>Pseudomonadota</taxon>
        <taxon>Alphaproteobacteria</taxon>
        <taxon>Hyphomicrobiales</taxon>
        <taxon>Devosiaceae</taxon>
        <taxon>Maritalea</taxon>
    </lineage>
</organism>
<dbReference type="RefSeq" id="WP_117395677.1">
    <property type="nucleotide sequence ID" value="NZ_CP021330.1"/>
</dbReference>
<dbReference type="Proteomes" id="UP000258927">
    <property type="component" value="Chromosome"/>
</dbReference>
<dbReference type="KEGG" id="mmyr:MXMO3_01822"/>
<name>A0A2R4ME80_9HYPH</name>